<keyword evidence="2" id="KW-0732">Signal</keyword>
<dbReference type="PANTHER" id="PTHR24637">
    <property type="entry name" value="COLLAGEN"/>
    <property type="match status" value="1"/>
</dbReference>
<feature type="region of interest" description="Disordered" evidence="1">
    <location>
        <begin position="84"/>
        <end position="153"/>
    </location>
</feature>
<dbReference type="Proteomes" id="UP000694888">
    <property type="component" value="Unplaced"/>
</dbReference>
<name>A0ABM1ADR2_APLCA</name>
<accession>A0ABM1ADR2</accession>
<organism evidence="3 4">
    <name type="scientific">Aplysia californica</name>
    <name type="common">California sea hare</name>
    <dbReference type="NCBI Taxonomy" id="6500"/>
    <lineage>
        <taxon>Eukaryota</taxon>
        <taxon>Metazoa</taxon>
        <taxon>Spiralia</taxon>
        <taxon>Lophotrochozoa</taxon>
        <taxon>Mollusca</taxon>
        <taxon>Gastropoda</taxon>
        <taxon>Heterobranchia</taxon>
        <taxon>Euthyneura</taxon>
        <taxon>Tectipleura</taxon>
        <taxon>Aplysiida</taxon>
        <taxon>Aplysioidea</taxon>
        <taxon>Aplysiidae</taxon>
        <taxon>Aplysia</taxon>
    </lineage>
</organism>
<feature type="compositionally biased region" description="Basic and acidic residues" evidence="1">
    <location>
        <begin position="131"/>
        <end position="144"/>
    </location>
</feature>
<feature type="compositionally biased region" description="Gly residues" evidence="1">
    <location>
        <begin position="115"/>
        <end position="124"/>
    </location>
</feature>
<dbReference type="GO" id="GO:0005581">
    <property type="term" value="C:collagen trimer"/>
    <property type="evidence" value="ECO:0007669"/>
    <property type="project" value="UniProtKB-KW"/>
</dbReference>
<evidence type="ECO:0000313" key="4">
    <source>
        <dbReference type="RefSeq" id="XP_012945734.1"/>
    </source>
</evidence>
<evidence type="ECO:0000256" key="2">
    <source>
        <dbReference type="SAM" id="SignalP"/>
    </source>
</evidence>
<dbReference type="GeneID" id="101850863"/>
<keyword evidence="4" id="KW-0176">Collagen</keyword>
<proteinExistence type="predicted"/>
<protein>
    <submittedName>
        <fullName evidence="4">Collagen alpha-1(XXIII) chain</fullName>
    </submittedName>
</protein>
<evidence type="ECO:0000313" key="3">
    <source>
        <dbReference type="Proteomes" id="UP000694888"/>
    </source>
</evidence>
<feature type="compositionally biased region" description="Pro residues" evidence="1">
    <location>
        <begin position="95"/>
        <end position="104"/>
    </location>
</feature>
<dbReference type="RefSeq" id="XP_012945734.1">
    <property type="nucleotide sequence ID" value="XM_013090280.2"/>
</dbReference>
<reference evidence="4" key="1">
    <citation type="submission" date="2025-08" db="UniProtKB">
        <authorList>
            <consortium name="RefSeq"/>
        </authorList>
    </citation>
    <scope>IDENTIFICATION</scope>
</reference>
<feature type="signal peptide" evidence="2">
    <location>
        <begin position="1"/>
        <end position="20"/>
    </location>
</feature>
<gene>
    <name evidence="4" type="primary">LOC101850863</name>
</gene>
<sequence length="183" mass="19158">MRQFLCSAVLLAAVASLTTGSRLSNEVISRAMNMEDVGIPLSQLESLTEHQIDDIFTTLLVEEGYDLQDLESAPPGFLELILEGRKGGKGGFPGPTGPPGPEGPRGPDGADGRDGAPGGPGPAGFAGKAGDIGDRGTKGSKGDRGPPGPDIKLDPKLVKKVYEIEALLNDFQFMFSYGSFGYY</sequence>
<evidence type="ECO:0000256" key="1">
    <source>
        <dbReference type="SAM" id="MobiDB-lite"/>
    </source>
</evidence>
<keyword evidence="3" id="KW-1185">Reference proteome</keyword>
<dbReference type="InterPro" id="IPR008160">
    <property type="entry name" value="Collagen"/>
</dbReference>
<dbReference type="Pfam" id="PF01391">
    <property type="entry name" value="Collagen"/>
    <property type="match status" value="1"/>
</dbReference>
<feature type="chain" id="PRO_5045823563" evidence="2">
    <location>
        <begin position="21"/>
        <end position="183"/>
    </location>
</feature>